<dbReference type="AlphaFoldDB" id="A0A1V4DEK6"/>
<protein>
    <submittedName>
        <fullName evidence="1">Uncharacterized protein</fullName>
    </submittedName>
</protein>
<dbReference type="EMBL" id="MVAB01000001">
    <property type="protein sequence ID" value="OPF86736.1"/>
    <property type="molecule type" value="Genomic_DNA"/>
</dbReference>
<dbReference type="InterPro" id="IPR011011">
    <property type="entry name" value="Znf_FYVE_PHD"/>
</dbReference>
<keyword evidence="2" id="KW-1185">Reference proteome</keyword>
<dbReference type="Proteomes" id="UP000189970">
    <property type="component" value="Unassembled WGS sequence"/>
</dbReference>
<evidence type="ECO:0000313" key="2">
    <source>
        <dbReference type="Proteomes" id="UP000189970"/>
    </source>
</evidence>
<gene>
    <name evidence="1" type="ORF">BW731_00255</name>
</gene>
<evidence type="ECO:0000313" key="1">
    <source>
        <dbReference type="EMBL" id="OPF86736.1"/>
    </source>
</evidence>
<dbReference type="RefSeq" id="WP_079344692.1">
    <property type="nucleotide sequence ID" value="NZ_MVAB01000001.1"/>
</dbReference>
<accession>A0A1V4DEK6</accession>
<comment type="caution">
    <text evidence="1">The sequence shown here is derived from an EMBL/GenBank/DDBJ whole genome shotgun (WGS) entry which is preliminary data.</text>
</comment>
<name>A0A1V4DEK6_9ENTE</name>
<proteinExistence type="predicted"/>
<sequence>MSKNNFNMKKFEKMLNDTKKQMVNDALKADYDYECPNCNKTFKISIGTNICPQCETVVDLKPDDSWKKF</sequence>
<dbReference type="SUPFAM" id="SSF57903">
    <property type="entry name" value="FYVE/PHD zinc finger"/>
    <property type="match status" value="1"/>
</dbReference>
<reference evidence="1 2" key="1">
    <citation type="submission" date="2017-02" db="EMBL/GenBank/DDBJ databases">
        <title>Vagococcus cremeus sp. nov., isolated from the small intestine of a marten, Martes flavigula.</title>
        <authorList>
            <person name="Tak E.J."/>
            <person name="Bae J.-W."/>
        </authorList>
    </citation>
    <scope>NUCLEOTIDE SEQUENCE [LARGE SCALE GENOMIC DNA]</scope>
    <source>
        <strain evidence="1 2">D7T301</strain>
    </source>
</reference>
<organism evidence="1 2">
    <name type="scientific">Vagococcus martis</name>
    <dbReference type="NCBI Taxonomy" id="1768210"/>
    <lineage>
        <taxon>Bacteria</taxon>
        <taxon>Bacillati</taxon>
        <taxon>Bacillota</taxon>
        <taxon>Bacilli</taxon>
        <taxon>Lactobacillales</taxon>
        <taxon>Enterococcaceae</taxon>
        <taxon>Vagococcus</taxon>
    </lineage>
</organism>